<dbReference type="Pfam" id="PF00763">
    <property type="entry name" value="THF_DHG_CYH"/>
    <property type="match status" value="1"/>
</dbReference>
<comment type="similarity">
    <text evidence="12">Belongs to the tetrahydrofolate dehydrogenase/cyclohydrolase family.</text>
</comment>
<dbReference type="RefSeq" id="WP_115413333.1">
    <property type="nucleotide sequence ID" value="NZ_CP031356.1"/>
</dbReference>
<dbReference type="EC" id="1.5.1.5" evidence="12"/>
<dbReference type="HAMAP" id="MF_01576">
    <property type="entry name" value="THF_DHG_CYH"/>
    <property type="match status" value="1"/>
</dbReference>
<dbReference type="Proteomes" id="UP000254236">
    <property type="component" value="Chromosome"/>
</dbReference>
<keyword evidence="4 12" id="KW-0028">Amino-acid biosynthesis</keyword>
<dbReference type="InterPro" id="IPR000672">
    <property type="entry name" value="THF_DH/CycHdrlase"/>
</dbReference>
<keyword evidence="9 12" id="KW-0368">Histidine biosynthesis</keyword>
<dbReference type="PANTHER" id="PTHR48099">
    <property type="entry name" value="C-1-TETRAHYDROFOLATE SYNTHASE, CYTOPLASMIC-RELATED"/>
    <property type="match status" value="1"/>
</dbReference>
<keyword evidence="6 12" id="KW-0378">Hydrolase</keyword>
<dbReference type="Gene3D" id="3.40.50.720">
    <property type="entry name" value="NAD(P)-binding Rossmann-like Domain"/>
    <property type="match status" value="1"/>
</dbReference>
<name>A0A345YNT1_9MICO</name>
<evidence type="ECO:0000256" key="4">
    <source>
        <dbReference type="ARBA" id="ARBA00022605"/>
    </source>
</evidence>
<evidence type="ECO:0000313" key="17">
    <source>
        <dbReference type="Proteomes" id="UP000254236"/>
    </source>
</evidence>
<dbReference type="PRINTS" id="PR00085">
    <property type="entry name" value="THFDHDRGNASE"/>
</dbReference>
<comment type="subunit">
    <text evidence="2 12">Homodimer.</text>
</comment>
<dbReference type="InterPro" id="IPR036291">
    <property type="entry name" value="NAD(P)-bd_dom_sf"/>
</dbReference>
<evidence type="ECO:0000313" key="15">
    <source>
        <dbReference type="EMBL" id="AXK45583.1"/>
    </source>
</evidence>
<keyword evidence="17" id="KW-1185">Reference proteome</keyword>
<dbReference type="InterPro" id="IPR020630">
    <property type="entry name" value="THF_DH/CycHdrlase_cat_dom"/>
</dbReference>
<dbReference type="KEGG" id="bsau:DWV08_08125"/>
<proteinExistence type="inferred from homology"/>
<keyword evidence="7 12" id="KW-0521">NADP</keyword>
<dbReference type="Pfam" id="PF02882">
    <property type="entry name" value="THF_DHG_CYH_C"/>
    <property type="match status" value="1"/>
</dbReference>
<organism evidence="16 18">
    <name type="scientific">Brachybacterium saurashtrense</name>
    <dbReference type="NCBI Taxonomy" id="556288"/>
    <lineage>
        <taxon>Bacteria</taxon>
        <taxon>Bacillati</taxon>
        <taxon>Actinomycetota</taxon>
        <taxon>Actinomycetes</taxon>
        <taxon>Micrococcales</taxon>
        <taxon>Dermabacteraceae</taxon>
        <taxon>Brachybacterium</taxon>
    </lineage>
</organism>
<dbReference type="SUPFAM" id="SSF51735">
    <property type="entry name" value="NAD(P)-binding Rossmann-fold domains"/>
    <property type="match status" value="1"/>
</dbReference>
<dbReference type="GO" id="GO:0009086">
    <property type="term" value="P:methionine biosynthetic process"/>
    <property type="evidence" value="ECO:0007669"/>
    <property type="project" value="UniProtKB-KW"/>
</dbReference>
<keyword evidence="3 12" id="KW-0554">One-carbon metabolism</keyword>
<dbReference type="SUPFAM" id="SSF53223">
    <property type="entry name" value="Aminoacid dehydrogenase-like, N-terminal domain"/>
    <property type="match status" value="1"/>
</dbReference>
<dbReference type="EMBL" id="CP031356">
    <property type="protein sequence ID" value="AXK45583.1"/>
    <property type="molecule type" value="Genomic_DNA"/>
</dbReference>
<evidence type="ECO:0000256" key="9">
    <source>
        <dbReference type="ARBA" id="ARBA00023102"/>
    </source>
</evidence>
<evidence type="ECO:0000259" key="14">
    <source>
        <dbReference type="Pfam" id="PF02882"/>
    </source>
</evidence>
<dbReference type="GO" id="GO:0000105">
    <property type="term" value="P:L-histidine biosynthetic process"/>
    <property type="evidence" value="ECO:0007669"/>
    <property type="project" value="UniProtKB-KW"/>
</dbReference>
<evidence type="ECO:0000256" key="3">
    <source>
        <dbReference type="ARBA" id="ARBA00022563"/>
    </source>
</evidence>
<comment type="pathway">
    <text evidence="1 12">One-carbon metabolism; tetrahydrofolate interconversion.</text>
</comment>
<evidence type="ECO:0000256" key="1">
    <source>
        <dbReference type="ARBA" id="ARBA00004777"/>
    </source>
</evidence>
<gene>
    <name evidence="12" type="primary">folD</name>
    <name evidence="15" type="ORF">DWV08_08125</name>
    <name evidence="16" type="ORF">DXU92_15225</name>
</gene>
<feature type="domain" description="Tetrahydrofolate dehydrogenase/cyclohydrolase NAD(P)-binding" evidence="14">
    <location>
        <begin position="144"/>
        <end position="291"/>
    </location>
</feature>
<dbReference type="Gene3D" id="3.40.50.10860">
    <property type="entry name" value="Leucine Dehydrogenase, chain A, domain 1"/>
    <property type="match status" value="1"/>
</dbReference>
<dbReference type="GO" id="GO:0005829">
    <property type="term" value="C:cytosol"/>
    <property type="evidence" value="ECO:0007669"/>
    <property type="project" value="TreeGrafter"/>
</dbReference>
<comment type="caution">
    <text evidence="12">Lacks conserved residue(s) required for the propagation of feature annotation.</text>
</comment>
<keyword evidence="10 12" id="KW-0486">Methionine biosynthesis</keyword>
<evidence type="ECO:0000313" key="16">
    <source>
        <dbReference type="EMBL" id="RRR21046.1"/>
    </source>
</evidence>
<feature type="binding site" evidence="12">
    <location>
        <position position="238"/>
    </location>
    <ligand>
        <name>NADP(+)</name>
        <dbReference type="ChEBI" id="CHEBI:58349"/>
    </ligand>
</feature>
<dbReference type="Proteomes" id="UP000282185">
    <property type="component" value="Unassembled WGS sequence"/>
</dbReference>
<reference evidence="15 17" key="1">
    <citation type="submission" date="2018-07" db="EMBL/GenBank/DDBJ databases">
        <title>Brachybacterium saurashtrense DSM 23186 genome sequence.</title>
        <authorList>
            <person name="Guo L."/>
        </authorList>
    </citation>
    <scope>NUCLEOTIDE SEQUENCE [LARGE SCALE GENOMIC DNA]</scope>
    <source>
        <strain evidence="15 17">DSM 23186</strain>
    </source>
</reference>
<comment type="catalytic activity">
    <reaction evidence="12">
        <text>(6R)-5,10-methenyltetrahydrofolate + H2O = (6R)-10-formyltetrahydrofolate + H(+)</text>
        <dbReference type="Rhea" id="RHEA:23700"/>
        <dbReference type="ChEBI" id="CHEBI:15377"/>
        <dbReference type="ChEBI" id="CHEBI:15378"/>
        <dbReference type="ChEBI" id="CHEBI:57455"/>
        <dbReference type="ChEBI" id="CHEBI:195366"/>
        <dbReference type="EC" id="3.5.4.9"/>
    </reaction>
</comment>
<feature type="domain" description="Tetrahydrofolate dehydrogenase/cyclohydrolase catalytic" evidence="13">
    <location>
        <begin position="6"/>
        <end position="121"/>
    </location>
</feature>
<evidence type="ECO:0000259" key="13">
    <source>
        <dbReference type="Pfam" id="PF00763"/>
    </source>
</evidence>
<comment type="catalytic activity">
    <reaction evidence="12">
        <text>(6R)-5,10-methylene-5,6,7,8-tetrahydrofolate + NADP(+) = (6R)-5,10-methenyltetrahydrofolate + NADPH</text>
        <dbReference type="Rhea" id="RHEA:22812"/>
        <dbReference type="ChEBI" id="CHEBI:15636"/>
        <dbReference type="ChEBI" id="CHEBI:57455"/>
        <dbReference type="ChEBI" id="CHEBI:57783"/>
        <dbReference type="ChEBI" id="CHEBI:58349"/>
        <dbReference type="EC" id="1.5.1.5"/>
    </reaction>
</comment>
<reference evidence="16 18" key="2">
    <citation type="submission" date="2018-08" db="EMBL/GenBank/DDBJ databases">
        <title>Brachybacterium saurashtrense DSM 23186.</title>
        <authorList>
            <person name="Li Y."/>
        </authorList>
    </citation>
    <scope>NUCLEOTIDE SEQUENCE [LARGE SCALE GENOMIC DNA]</scope>
    <source>
        <strain evidence="16 18">DSM 23186</strain>
    </source>
</reference>
<keyword evidence="11 12" id="KW-0511">Multifunctional enzyme</keyword>
<dbReference type="AlphaFoldDB" id="A0A345YNT1"/>
<comment type="function">
    <text evidence="12">Catalyzes the oxidation of 5,10-methylenetetrahydrofolate to 5,10-methenyltetrahydrofolate and then the hydrolysis of 5,10-methenyltetrahydrofolate to 10-formyltetrahydrofolate.</text>
</comment>
<evidence type="ECO:0000256" key="6">
    <source>
        <dbReference type="ARBA" id="ARBA00022801"/>
    </source>
</evidence>
<dbReference type="PANTHER" id="PTHR48099:SF5">
    <property type="entry name" value="C-1-TETRAHYDROFOLATE SYNTHASE, CYTOPLASMIC"/>
    <property type="match status" value="1"/>
</dbReference>
<keyword evidence="5 12" id="KW-0658">Purine biosynthesis</keyword>
<dbReference type="FunFam" id="3.40.50.10860:FF:000005">
    <property type="entry name" value="C-1-tetrahydrofolate synthase, cytoplasmic, putative"/>
    <property type="match status" value="1"/>
</dbReference>
<dbReference type="GO" id="GO:0004488">
    <property type="term" value="F:methylenetetrahydrofolate dehydrogenase (NADP+) activity"/>
    <property type="evidence" value="ECO:0007669"/>
    <property type="project" value="UniProtKB-UniRule"/>
</dbReference>
<dbReference type="NCBIfam" id="NF010789">
    <property type="entry name" value="PRK14193.1"/>
    <property type="match status" value="1"/>
</dbReference>
<dbReference type="GO" id="GO:0035999">
    <property type="term" value="P:tetrahydrofolate interconversion"/>
    <property type="evidence" value="ECO:0007669"/>
    <property type="project" value="UniProtKB-UniRule"/>
</dbReference>
<dbReference type="CDD" id="cd01080">
    <property type="entry name" value="NAD_bind_m-THF_DH_Cyclohyd"/>
    <property type="match status" value="1"/>
</dbReference>
<evidence type="ECO:0000256" key="5">
    <source>
        <dbReference type="ARBA" id="ARBA00022755"/>
    </source>
</evidence>
<keyword evidence="8 12" id="KW-0560">Oxidoreductase</keyword>
<dbReference type="EC" id="3.5.4.9" evidence="12"/>
<dbReference type="InterPro" id="IPR020631">
    <property type="entry name" value="THF_DH/CycHdrlase_NAD-bd_dom"/>
</dbReference>
<dbReference type="InterPro" id="IPR046346">
    <property type="entry name" value="Aminoacid_DH-like_N_sf"/>
</dbReference>
<accession>A0A345YNT1</accession>
<evidence type="ECO:0000256" key="10">
    <source>
        <dbReference type="ARBA" id="ARBA00023167"/>
    </source>
</evidence>
<dbReference type="OrthoDB" id="9803580at2"/>
<protein>
    <recommendedName>
        <fullName evidence="12">Bifunctional protein FolD</fullName>
    </recommendedName>
    <domain>
        <recommendedName>
            <fullName evidence="12">Methylenetetrahydrofolate dehydrogenase</fullName>
            <ecNumber evidence="12">1.5.1.5</ecNumber>
        </recommendedName>
    </domain>
    <domain>
        <recommendedName>
            <fullName evidence="12">Methenyltetrahydrofolate cyclohydrolase</fullName>
            <ecNumber evidence="12">3.5.4.9</ecNumber>
        </recommendedName>
    </domain>
</protein>
<evidence type="ECO:0000256" key="2">
    <source>
        <dbReference type="ARBA" id="ARBA00011738"/>
    </source>
</evidence>
<evidence type="ECO:0000256" key="7">
    <source>
        <dbReference type="ARBA" id="ARBA00022857"/>
    </source>
</evidence>
<feature type="binding site" evidence="12">
    <location>
        <begin position="170"/>
        <end position="172"/>
    </location>
    <ligand>
        <name>NADP(+)</name>
        <dbReference type="ChEBI" id="CHEBI:58349"/>
    </ligand>
</feature>
<evidence type="ECO:0000256" key="11">
    <source>
        <dbReference type="ARBA" id="ARBA00023268"/>
    </source>
</evidence>
<dbReference type="GO" id="GO:0004477">
    <property type="term" value="F:methenyltetrahydrofolate cyclohydrolase activity"/>
    <property type="evidence" value="ECO:0007669"/>
    <property type="project" value="UniProtKB-UniRule"/>
</dbReference>
<dbReference type="EMBL" id="QSWH01000010">
    <property type="protein sequence ID" value="RRR21046.1"/>
    <property type="molecule type" value="Genomic_DNA"/>
</dbReference>
<dbReference type="GO" id="GO:0006164">
    <property type="term" value="P:purine nucleotide biosynthetic process"/>
    <property type="evidence" value="ECO:0007669"/>
    <property type="project" value="UniProtKB-KW"/>
</dbReference>
<evidence type="ECO:0000313" key="18">
    <source>
        <dbReference type="Proteomes" id="UP000282185"/>
    </source>
</evidence>
<evidence type="ECO:0000256" key="8">
    <source>
        <dbReference type="ARBA" id="ARBA00023002"/>
    </source>
</evidence>
<sequence length="299" mass="31288">MTAQILDGKATAKAIKAELAERVTRLVDAGHPRPGLATVLVGDDPGSAAYVRGKHRDCEAIGLHSIQKHLPADATQAQVEAVVDELNADPACTGYIVQLPLPKHLDTDAILERIDPSKDADGLHPTNLGRLVLNAYDPIHTPLPCTPRAVIELLLRHDLELKGKDVVVIGRGVTVGRSIGALMTRRSVNATVTLTHTGTADLPAHLRRADVIVAAAGVAHLVRPEDVKPGAIVLDVGVSRQEDPAGGRATLVGDVDPAVAEVASWISPNPGGVGPMTRALLMYNVVEAGERAAGIEVSA</sequence>
<evidence type="ECO:0000256" key="12">
    <source>
        <dbReference type="HAMAP-Rule" id="MF_01576"/>
    </source>
</evidence>